<name>A0ABT9ZC73_9BACI</name>
<keyword evidence="1" id="KW-0812">Transmembrane</keyword>
<dbReference type="EMBL" id="JAUSUD010000003">
    <property type="protein sequence ID" value="MDQ0229857.1"/>
    <property type="molecule type" value="Genomic_DNA"/>
</dbReference>
<reference evidence="2 3" key="1">
    <citation type="submission" date="2023-07" db="EMBL/GenBank/DDBJ databases">
        <title>Genomic Encyclopedia of Type Strains, Phase IV (KMG-IV): sequencing the most valuable type-strain genomes for metagenomic binning, comparative biology and taxonomic classification.</title>
        <authorList>
            <person name="Goeker M."/>
        </authorList>
    </citation>
    <scope>NUCLEOTIDE SEQUENCE [LARGE SCALE GENOMIC DNA]</scope>
    <source>
        <strain evidence="2 3">DSM 29005</strain>
    </source>
</reference>
<evidence type="ECO:0000313" key="2">
    <source>
        <dbReference type="EMBL" id="MDQ0229857.1"/>
    </source>
</evidence>
<evidence type="ECO:0000313" key="3">
    <source>
        <dbReference type="Proteomes" id="UP001234495"/>
    </source>
</evidence>
<gene>
    <name evidence="2" type="ORF">J2S19_001109</name>
</gene>
<feature type="transmembrane region" description="Helical" evidence="1">
    <location>
        <begin position="81"/>
        <end position="103"/>
    </location>
</feature>
<protein>
    <submittedName>
        <fullName evidence="2">Glucan phosphoethanolaminetransferase (Alkaline phosphatase superfamily)</fullName>
    </submittedName>
</protein>
<dbReference type="RefSeq" id="WP_307338235.1">
    <property type="nucleotide sequence ID" value="NZ_JAUSUD010000003.1"/>
</dbReference>
<accession>A0ABT9ZC73</accession>
<evidence type="ECO:0000256" key="1">
    <source>
        <dbReference type="SAM" id="Phobius"/>
    </source>
</evidence>
<keyword evidence="1" id="KW-1133">Transmembrane helix</keyword>
<sequence>MYTYESFVTDGAFSLLRPILVTLLISSILLFIIILFPVTRRRFLHGFTMVSLSLVIAIVTIQTVFYSAIIADELGLGGDHVVTIMGGSIIVLQIVNVFLYFMLKKSKK</sequence>
<comment type="caution">
    <text evidence="2">The sequence shown here is derived from an EMBL/GenBank/DDBJ whole genome shotgun (WGS) entry which is preliminary data.</text>
</comment>
<feature type="transmembrane region" description="Helical" evidence="1">
    <location>
        <begin position="43"/>
        <end position="69"/>
    </location>
</feature>
<feature type="transmembrane region" description="Helical" evidence="1">
    <location>
        <begin position="15"/>
        <end position="36"/>
    </location>
</feature>
<organism evidence="2 3">
    <name type="scientific">Metabacillus malikii</name>
    <dbReference type="NCBI Taxonomy" id="1504265"/>
    <lineage>
        <taxon>Bacteria</taxon>
        <taxon>Bacillati</taxon>
        <taxon>Bacillota</taxon>
        <taxon>Bacilli</taxon>
        <taxon>Bacillales</taxon>
        <taxon>Bacillaceae</taxon>
        <taxon>Metabacillus</taxon>
    </lineage>
</organism>
<dbReference type="Proteomes" id="UP001234495">
    <property type="component" value="Unassembled WGS sequence"/>
</dbReference>
<keyword evidence="1" id="KW-0472">Membrane</keyword>
<keyword evidence="3" id="KW-1185">Reference proteome</keyword>
<proteinExistence type="predicted"/>